<evidence type="ECO:0000256" key="2">
    <source>
        <dbReference type="SAM" id="MobiDB-lite"/>
    </source>
</evidence>
<feature type="domain" description="N-acetyltransferase" evidence="3">
    <location>
        <begin position="222"/>
        <end position="353"/>
    </location>
</feature>
<dbReference type="Proteomes" id="UP001596137">
    <property type="component" value="Unassembled WGS sequence"/>
</dbReference>
<comment type="caution">
    <text evidence="4">The sequence shown here is derived from an EMBL/GenBank/DDBJ whole genome shotgun (WGS) entry which is preliminary data.</text>
</comment>
<dbReference type="PROSITE" id="PS51186">
    <property type="entry name" value="GNAT"/>
    <property type="match status" value="1"/>
</dbReference>
<dbReference type="InterPro" id="IPR050769">
    <property type="entry name" value="NAT_camello-type"/>
</dbReference>
<evidence type="ECO:0000259" key="3">
    <source>
        <dbReference type="PROSITE" id="PS51186"/>
    </source>
</evidence>
<organism evidence="4 5">
    <name type="scientific">Sphaerisporangium aureirubrum</name>
    <dbReference type="NCBI Taxonomy" id="1544736"/>
    <lineage>
        <taxon>Bacteria</taxon>
        <taxon>Bacillati</taxon>
        <taxon>Actinomycetota</taxon>
        <taxon>Actinomycetes</taxon>
        <taxon>Streptosporangiales</taxon>
        <taxon>Streptosporangiaceae</taxon>
        <taxon>Sphaerisporangium</taxon>
    </lineage>
</organism>
<reference evidence="5" key="1">
    <citation type="journal article" date="2019" name="Int. J. Syst. Evol. Microbiol.">
        <title>The Global Catalogue of Microorganisms (GCM) 10K type strain sequencing project: providing services to taxonomists for standard genome sequencing and annotation.</title>
        <authorList>
            <consortium name="The Broad Institute Genomics Platform"/>
            <consortium name="The Broad Institute Genome Sequencing Center for Infectious Disease"/>
            <person name="Wu L."/>
            <person name="Ma J."/>
        </authorList>
    </citation>
    <scope>NUCLEOTIDE SEQUENCE [LARGE SCALE GENOMIC DNA]</scope>
    <source>
        <strain evidence="5">JCM 30346</strain>
    </source>
</reference>
<dbReference type="PANTHER" id="PTHR13947:SF37">
    <property type="entry name" value="LD18367P"/>
    <property type="match status" value="1"/>
</dbReference>
<dbReference type="EMBL" id="JBHSRF010000002">
    <property type="protein sequence ID" value="MFC6079840.1"/>
    <property type="molecule type" value="Genomic_DNA"/>
</dbReference>
<sequence length="353" mass="38829">MSFGTHARQVRDRTLLHSHRYAALRRAAGAYMPLGFAATWEYLTEAAGPVDRDEGALLRGLGVLERGRAAWLGELAAFSGRRRAQKRQGHGLRADEARHRGGPRWHGPDAHEAVYRTVRTRWAAMVGGTTPPPEEGDAGVVADIVRGYLRSGGRVPPERWADLRRRAARLRRADGDPGAGNRGPDARRSGGDAYAGRLAYLADLVIGDAVPLVRRGWVGDSVEVRWVFLAATATLPYLRVSEPDVGTPEWIGGFLGCGYAHQVWVAERHGRVAGFIAYAIDQVGHLYVAPEHQGQGIGGDLLRHAQRARPEGLTLRTYLVNSRARRLYERHGFAVSGYEDDPGEPDVVYDWMP</sequence>
<dbReference type="InterPro" id="IPR000182">
    <property type="entry name" value="GNAT_dom"/>
</dbReference>
<evidence type="ECO:0000313" key="5">
    <source>
        <dbReference type="Proteomes" id="UP001596137"/>
    </source>
</evidence>
<accession>A0ABW1N8Q0</accession>
<keyword evidence="5" id="KW-1185">Reference proteome</keyword>
<feature type="region of interest" description="Disordered" evidence="2">
    <location>
        <begin position="83"/>
        <end position="109"/>
    </location>
</feature>
<evidence type="ECO:0000313" key="4">
    <source>
        <dbReference type="EMBL" id="MFC6079840.1"/>
    </source>
</evidence>
<gene>
    <name evidence="4" type="ORF">ACFP1K_01620</name>
</gene>
<protein>
    <submittedName>
        <fullName evidence="4">GNAT family N-acetyltransferase</fullName>
    </submittedName>
</protein>
<dbReference type="InterPro" id="IPR016181">
    <property type="entry name" value="Acyl_CoA_acyltransferase"/>
</dbReference>
<dbReference type="Gene3D" id="3.40.630.30">
    <property type="match status" value="1"/>
</dbReference>
<dbReference type="Pfam" id="PF13508">
    <property type="entry name" value="Acetyltransf_7"/>
    <property type="match status" value="1"/>
</dbReference>
<dbReference type="RefSeq" id="WP_380746299.1">
    <property type="nucleotide sequence ID" value="NZ_JBHSRF010000002.1"/>
</dbReference>
<dbReference type="PANTHER" id="PTHR13947">
    <property type="entry name" value="GNAT FAMILY N-ACETYLTRANSFERASE"/>
    <property type="match status" value="1"/>
</dbReference>
<evidence type="ECO:0000256" key="1">
    <source>
        <dbReference type="ARBA" id="ARBA00022679"/>
    </source>
</evidence>
<dbReference type="SUPFAM" id="SSF55729">
    <property type="entry name" value="Acyl-CoA N-acyltransferases (Nat)"/>
    <property type="match status" value="1"/>
</dbReference>
<keyword evidence="1" id="KW-0808">Transferase</keyword>
<proteinExistence type="predicted"/>
<dbReference type="CDD" id="cd04301">
    <property type="entry name" value="NAT_SF"/>
    <property type="match status" value="1"/>
</dbReference>
<name>A0ABW1N8Q0_9ACTN</name>